<gene>
    <name evidence="1" type="ORF">HB759_03640</name>
    <name evidence="2" type="ORF">HB904_04585</name>
    <name evidence="3" type="ORF">HCB26_06495</name>
</gene>
<dbReference type="EMBL" id="JAAROL010000001">
    <property type="protein sequence ID" value="MBC1331037.1"/>
    <property type="molecule type" value="Genomic_DNA"/>
</dbReference>
<dbReference type="EMBL" id="JAARSH010000002">
    <property type="protein sequence ID" value="MBC1615449.1"/>
    <property type="molecule type" value="Genomic_DNA"/>
</dbReference>
<comment type="caution">
    <text evidence="3">The sequence shown here is derived from an EMBL/GenBank/DDBJ whole genome shotgun (WGS) entry which is preliminary data.</text>
</comment>
<protein>
    <recommendedName>
        <fullName evidence="7">Phage protein</fullName>
    </recommendedName>
</protein>
<proteinExistence type="predicted"/>
<dbReference type="AlphaFoldDB" id="A0A7X0YZ10"/>
<accession>A0A7X0YZ10</accession>
<dbReference type="Proteomes" id="UP000574104">
    <property type="component" value="Unassembled WGS sequence"/>
</dbReference>
<evidence type="ECO:0008006" key="7">
    <source>
        <dbReference type="Google" id="ProtNLM"/>
    </source>
</evidence>
<evidence type="ECO:0000313" key="2">
    <source>
        <dbReference type="EMBL" id="MBC1615449.1"/>
    </source>
</evidence>
<dbReference type="Proteomes" id="UP000532866">
    <property type="component" value="Unassembled WGS sequence"/>
</dbReference>
<dbReference type="Proteomes" id="UP000519573">
    <property type="component" value="Unassembled WGS sequence"/>
</dbReference>
<reference evidence="4 5" key="1">
    <citation type="submission" date="2020-03" db="EMBL/GenBank/DDBJ databases">
        <title>Soil Listeria distribution.</title>
        <authorList>
            <person name="Liao J."/>
            <person name="Wiedmann M."/>
        </authorList>
    </citation>
    <scope>NUCLEOTIDE SEQUENCE [LARGE SCALE GENOMIC DNA]</scope>
    <source>
        <strain evidence="3 4">FSL L7-0245</strain>
        <strain evidence="2 6">FSL L7-1299</strain>
        <strain evidence="1 5">FSL L7-1833</strain>
    </source>
</reference>
<evidence type="ECO:0000313" key="1">
    <source>
        <dbReference type="EMBL" id="MBC1331037.1"/>
    </source>
</evidence>
<sequence>MTKDELLTQLEQRFSGVASLTIEYLTATLNEAMRLEGFGSSVTFSDADATRIMLRARILVTEDLAFNTASYFSFKDGEESVDKSRTSANYLTLLARLNAEYEANYTQKSGFKIMKRLDRL</sequence>
<evidence type="ECO:0000313" key="4">
    <source>
        <dbReference type="Proteomes" id="UP000519573"/>
    </source>
</evidence>
<dbReference type="EMBL" id="JAARYH010000002">
    <property type="protein sequence ID" value="MBC2166213.1"/>
    <property type="molecule type" value="Genomic_DNA"/>
</dbReference>
<name>A0A7X0YZ10_9LIST</name>
<dbReference type="RefSeq" id="WP_185345752.1">
    <property type="nucleotide sequence ID" value="NZ_JAARNB010000001.1"/>
</dbReference>
<evidence type="ECO:0000313" key="5">
    <source>
        <dbReference type="Proteomes" id="UP000532866"/>
    </source>
</evidence>
<organism evidence="3 4">
    <name type="scientific">Listeria booriae</name>
    <dbReference type="NCBI Taxonomy" id="1552123"/>
    <lineage>
        <taxon>Bacteria</taxon>
        <taxon>Bacillati</taxon>
        <taxon>Bacillota</taxon>
        <taxon>Bacilli</taxon>
        <taxon>Bacillales</taxon>
        <taxon>Listeriaceae</taxon>
        <taxon>Listeria</taxon>
    </lineage>
</organism>
<evidence type="ECO:0000313" key="3">
    <source>
        <dbReference type="EMBL" id="MBC2166213.1"/>
    </source>
</evidence>
<evidence type="ECO:0000313" key="6">
    <source>
        <dbReference type="Proteomes" id="UP000574104"/>
    </source>
</evidence>